<name>A0AAD7ETH4_9AGAR</name>
<accession>A0AAD7ETH4</accession>
<dbReference type="InterPro" id="IPR024041">
    <property type="entry name" value="NH4_transpt_AmtB-like_dom"/>
</dbReference>
<feature type="region of interest" description="Disordered" evidence="9">
    <location>
        <begin position="419"/>
        <end position="478"/>
    </location>
</feature>
<dbReference type="InterPro" id="IPR029020">
    <property type="entry name" value="Ammonium/urea_transptr"/>
</dbReference>
<gene>
    <name evidence="11" type="ORF">DFH08DRAFT_867468</name>
</gene>
<dbReference type="Pfam" id="PF00909">
    <property type="entry name" value="Ammonium_transp"/>
    <property type="match status" value="1"/>
</dbReference>
<evidence type="ECO:0000256" key="1">
    <source>
        <dbReference type="ARBA" id="ARBA00004141"/>
    </source>
</evidence>
<dbReference type="EMBL" id="JARIHO010000018">
    <property type="protein sequence ID" value="KAJ7348153.1"/>
    <property type="molecule type" value="Genomic_DNA"/>
</dbReference>
<evidence type="ECO:0000256" key="8">
    <source>
        <dbReference type="RuleBase" id="RU362002"/>
    </source>
</evidence>
<organism evidence="11 12">
    <name type="scientific">Mycena albidolilacea</name>
    <dbReference type="NCBI Taxonomy" id="1033008"/>
    <lineage>
        <taxon>Eukaryota</taxon>
        <taxon>Fungi</taxon>
        <taxon>Dikarya</taxon>
        <taxon>Basidiomycota</taxon>
        <taxon>Agaricomycotina</taxon>
        <taxon>Agaricomycetes</taxon>
        <taxon>Agaricomycetidae</taxon>
        <taxon>Agaricales</taxon>
        <taxon>Marasmiineae</taxon>
        <taxon>Mycenaceae</taxon>
        <taxon>Mycena</taxon>
    </lineage>
</organism>
<dbReference type="PROSITE" id="PS01219">
    <property type="entry name" value="AMMONIUM_TRANSP"/>
    <property type="match status" value="1"/>
</dbReference>
<feature type="transmembrane region" description="Helical" evidence="8">
    <location>
        <begin position="95"/>
        <end position="115"/>
    </location>
</feature>
<dbReference type="InterPro" id="IPR001905">
    <property type="entry name" value="Ammonium_transpt"/>
</dbReference>
<feature type="transmembrane region" description="Helical" evidence="8">
    <location>
        <begin position="221"/>
        <end position="242"/>
    </location>
</feature>
<evidence type="ECO:0000256" key="9">
    <source>
        <dbReference type="SAM" id="MobiDB-lite"/>
    </source>
</evidence>
<comment type="caution">
    <text evidence="8">Lacks conserved residue(s) required for the propagation of feature annotation.</text>
</comment>
<dbReference type="PANTHER" id="PTHR43029:SF4">
    <property type="entry name" value="AMMONIUM TRANSPORTER MEP1-RELATED"/>
    <property type="match status" value="1"/>
</dbReference>
<feature type="compositionally biased region" description="Basic and acidic residues" evidence="9">
    <location>
        <begin position="453"/>
        <end position="472"/>
    </location>
</feature>
<comment type="similarity">
    <text evidence="2 8">Belongs to the ammonia transporter channel (TC 1.A.11.2) family.</text>
</comment>
<reference evidence="11" key="1">
    <citation type="submission" date="2023-03" db="EMBL/GenBank/DDBJ databases">
        <title>Massive genome expansion in bonnet fungi (Mycena s.s.) driven by repeated elements and novel gene families across ecological guilds.</title>
        <authorList>
            <consortium name="Lawrence Berkeley National Laboratory"/>
            <person name="Harder C.B."/>
            <person name="Miyauchi S."/>
            <person name="Viragh M."/>
            <person name="Kuo A."/>
            <person name="Thoen E."/>
            <person name="Andreopoulos B."/>
            <person name="Lu D."/>
            <person name="Skrede I."/>
            <person name="Drula E."/>
            <person name="Henrissat B."/>
            <person name="Morin E."/>
            <person name="Kohler A."/>
            <person name="Barry K."/>
            <person name="LaButti K."/>
            <person name="Morin E."/>
            <person name="Salamov A."/>
            <person name="Lipzen A."/>
            <person name="Mereny Z."/>
            <person name="Hegedus B."/>
            <person name="Baldrian P."/>
            <person name="Stursova M."/>
            <person name="Weitz H."/>
            <person name="Taylor A."/>
            <person name="Grigoriev I.V."/>
            <person name="Nagy L.G."/>
            <person name="Martin F."/>
            <person name="Kauserud H."/>
        </authorList>
    </citation>
    <scope>NUCLEOTIDE SEQUENCE</scope>
    <source>
        <strain evidence="11">CBHHK002</strain>
    </source>
</reference>
<feature type="transmembrane region" description="Helical" evidence="8">
    <location>
        <begin position="21"/>
        <end position="39"/>
    </location>
</feature>
<keyword evidence="6 8" id="KW-0472">Membrane</keyword>
<feature type="compositionally biased region" description="Basic and acidic residues" evidence="9">
    <location>
        <begin position="434"/>
        <end position="446"/>
    </location>
</feature>
<feature type="domain" description="Ammonium transporter AmtB-like" evidence="10">
    <location>
        <begin position="1"/>
        <end position="404"/>
    </location>
</feature>
<evidence type="ECO:0000256" key="2">
    <source>
        <dbReference type="ARBA" id="ARBA00005887"/>
    </source>
</evidence>
<protein>
    <recommendedName>
        <fullName evidence="8">Ammonium transporter</fullName>
    </recommendedName>
</protein>
<feature type="transmembrane region" description="Helical" evidence="8">
    <location>
        <begin position="189"/>
        <end position="209"/>
    </location>
</feature>
<feature type="transmembrane region" description="Helical" evidence="8">
    <location>
        <begin position="304"/>
        <end position="325"/>
    </location>
</feature>
<evidence type="ECO:0000256" key="7">
    <source>
        <dbReference type="ARBA" id="ARBA00023177"/>
    </source>
</evidence>
<evidence type="ECO:0000256" key="3">
    <source>
        <dbReference type="ARBA" id="ARBA00022448"/>
    </source>
</evidence>
<keyword evidence="12" id="KW-1185">Reference proteome</keyword>
<evidence type="ECO:0000313" key="12">
    <source>
        <dbReference type="Proteomes" id="UP001218218"/>
    </source>
</evidence>
<dbReference type="SUPFAM" id="SSF111352">
    <property type="entry name" value="Ammonium transporter"/>
    <property type="match status" value="1"/>
</dbReference>
<evidence type="ECO:0000259" key="10">
    <source>
        <dbReference type="Pfam" id="PF00909"/>
    </source>
</evidence>
<evidence type="ECO:0000313" key="11">
    <source>
        <dbReference type="EMBL" id="KAJ7348153.1"/>
    </source>
</evidence>
<proteinExistence type="inferred from homology"/>
<dbReference type="Gene3D" id="1.10.3430.10">
    <property type="entry name" value="Ammonium transporter AmtB like domains"/>
    <property type="match status" value="1"/>
</dbReference>
<comment type="subcellular location">
    <subcellularLocation>
        <location evidence="8">Cell membrane</location>
        <topology evidence="8">Multi-pass membrane protein</topology>
    </subcellularLocation>
    <subcellularLocation>
        <location evidence="1">Membrane</location>
        <topology evidence="1">Multi-pass membrane protein</topology>
    </subcellularLocation>
</comment>
<sequence>MVPGIAFLYSGLARRKSALSLVWAVSGANAVTIFQWFFWGYSLAFSSSATNGYIGNLRNFGLRKVLGDPSPGSPVSFRISGQLGDSVLNQLIPELLYSFFQMEFACVTAGILMGGIAERGRLWPSMVLTFFWVTLVACWAWNTNGWAFKYGVLDFAGGGPVEIGSGVGGLALAWVLGHRGKNELLNFRPHNVSIVNLGTFILWFGWLGFNGGSAFGANLRAIMAIWNSMLAAAFGGMTWVLLDFRLERRWSMVGFCSGTIAGLVAATPSCGFIPPWASVVVGILSGGLCNFATKVKFLVGIDDALDLFAEHAVGGIVGLFCNGLFATRDVISLDGVNTAVAGGWLDRNWKQLYIQIAYIVSVVTYSFAVTAGLAKVIDFVGLRLRITPEEERLGMDEVEVGEFANDYIEIRRDFMDGMRPFDSSSPQATPTVAGDRHGLPDIDEGSRTQSEGKTTEEKVESDVGPVGEERSDINVILR</sequence>
<comment type="caution">
    <text evidence="11">The sequence shown here is derived from an EMBL/GenBank/DDBJ whole genome shotgun (WGS) entry which is preliminary data.</text>
</comment>
<evidence type="ECO:0000256" key="4">
    <source>
        <dbReference type="ARBA" id="ARBA00022692"/>
    </source>
</evidence>
<keyword evidence="3 8" id="KW-0813">Transport</keyword>
<feature type="transmembrane region" description="Helical" evidence="8">
    <location>
        <begin position="352"/>
        <end position="374"/>
    </location>
</feature>
<keyword evidence="5 8" id="KW-1133">Transmembrane helix</keyword>
<dbReference type="GO" id="GO:0005886">
    <property type="term" value="C:plasma membrane"/>
    <property type="evidence" value="ECO:0007669"/>
    <property type="project" value="UniProtKB-SubCell"/>
</dbReference>
<evidence type="ECO:0000256" key="5">
    <source>
        <dbReference type="ARBA" id="ARBA00022989"/>
    </source>
</evidence>
<evidence type="ECO:0000256" key="6">
    <source>
        <dbReference type="ARBA" id="ARBA00023136"/>
    </source>
</evidence>
<keyword evidence="4 8" id="KW-0812">Transmembrane</keyword>
<dbReference type="Proteomes" id="UP001218218">
    <property type="component" value="Unassembled WGS sequence"/>
</dbReference>
<keyword evidence="7 8" id="KW-0924">Ammonia transport</keyword>
<feature type="transmembrane region" description="Helical" evidence="8">
    <location>
        <begin position="122"/>
        <end position="143"/>
    </location>
</feature>
<dbReference type="NCBIfam" id="TIGR00836">
    <property type="entry name" value="amt"/>
    <property type="match status" value="1"/>
</dbReference>
<dbReference type="InterPro" id="IPR018047">
    <property type="entry name" value="Ammonium_transpt_CS"/>
</dbReference>
<feature type="transmembrane region" description="Helical" evidence="8">
    <location>
        <begin position="273"/>
        <end position="292"/>
    </location>
</feature>
<dbReference type="GO" id="GO:0008519">
    <property type="term" value="F:ammonium channel activity"/>
    <property type="evidence" value="ECO:0007669"/>
    <property type="project" value="InterPro"/>
</dbReference>
<dbReference type="AlphaFoldDB" id="A0AAD7ETH4"/>
<dbReference type="PANTHER" id="PTHR43029">
    <property type="entry name" value="AMMONIUM TRANSPORTER MEP2"/>
    <property type="match status" value="1"/>
</dbReference>
<feature type="transmembrane region" description="Helical" evidence="8">
    <location>
        <begin position="155"/>
        <end position="177"/>
    </location>
</feature>